<dbReference type="InterPro" id="IPR030456">
    <property type="entry name" value="TF_fork_head_CS_2"/>
</dbReference>
<dbReference type="PANTHER" id="PTHR46262">
    <property type="entry name" value="FORKHEAD BOX PROTEIN BINIOU"/>
    <property type="match status" value="1"/>
</dbReference>
<organism evidence="7 8">
    <name type="scientific">Frankliniella fusca</name>
    <dbReference type="NCBI Taxonomy" id="407009"/>
    <lineage>
        <taxon>Eukaryota</taxon>
        <taxon>Metazoa</taxon>
        <taxon>Ecdysozoa</taxon>
        <taxon>Arthropoda</taxon>
        <taxon>Hexapoda</taxon>
        <taxon>Insecta</taxon>
        <taxon>Pterygota</taxon>
        <taxon>Neoptera</taxon>
        <taxon>Paraneoptera</taxon>
        <taxon>Thysanoptera</taxon>
        <taxon>Terebrantia</taxon>
        <taxon>Thripoidea</taxon>
        <taxon>Thripidae</taxon>
        <taxon>Frankliniella</taxon>
    </lineage>
</organism>
<sequence length="532" mass="56096">MIKCEEPGGPLGSPLGSLGPGTLSSLGDPSAGSGQLVGQLHLQQHLQHLYQQHPGVIHHGHHGPAAGPAGLDSPPPPQLHHHAAGPNLHHQLSPHLQHTAHLQHRPQLLPEDATAPGSLVADKDNKSSLNEQASAAGAGAGAAAKKSSSGLRRQEKPPYSYIALIVMAIQHSPVKRLTLSEIYTFLQQKFSFFRGSYQGWKNSVRHNLSLNECFIKLPKGLGRPGKGHYWTIDPASELMFEEGSYRRRPRGFRRKCQAIQAVQAVQALRPELRTHQAVQALHQYHHPPPHSASAFFNGGNVLAAAAAHAMDVPPQPHQYDMHQHVQQHVHQHVHQQACGPSCGAPAQDYGYGSYDYGMAYSQSLVDSTAAVAAPAAQWPPYGAMPMDGGYMKAPPSPIDPSPAGPSPAPPAHHGHGGGAPSPAHMDLGRSATPPAYPAYQYGLQTCITLQDQHGSRLGLQQPCDRKPFGPGPPPMLGSGASSGGGSPTQGMAGAGLGGPLAMASTVPSTLPSPPAANTAHVFYDSVKYTTAS</sequence>
<accession>A0AAE1LIC7</accession>
<dbReference type="PROSITE" id="PS00658">
    <property type="entry name" value="FORK_HEAD_2"/>
    <property type="match status" value="1"/>
</dbReference>
<dbReference type="GO" id="GO:0000978">
    <property type="term" value="F:RNA polymerase II cis-regulatory region sequence-specific DNA binding"/>
    <property type="evidence" value="ECO:0007669"/>
    <property type="project" value="TreeGrafter"/>
</dbReference>
<dbReference type="PROSITE" id="PS50039">
    <property type="entry name" value="FORK_HEAD_3"/>
    <property type="match status" value="1"/>
</dbReference>
<dbReference type="Gene3D" id="1.10.10.10">
    <property type="entry name" value="Winged helix-like DNA-binding domain superfamily/Winged helix DNA-binding domain"/>
    <property type="match status" value="1"/>
</dbReference>
<reference evidence="7" key="1">
    <citation type="submission" date="2021-07" db="EMBL/GenBank/DDBJ databases">
        <authorList>
            <person name="Catto M.A."/>
            <person name="Jacobson A."/>
            <person name="Kennedy G."/>
            <person name="Labadie P."/>
            <person name="Hunt B.G."/>
            <person name="Srinivasan R."/>
        </authorList>
    </citation>
    <scope>NUCLEOTIDE SEQUENCE</scope>
    <source>
        <strain evidence="7">PL_HMW_Pooled</strain>
        <tissue evidence="7">Head</tissue>
    </source>
</reference>
<feature type="region of interest" description="Disordered" evidence="5">
    <location>
        <begin position="390"/>
        <end position="431"/>
    </location>
</feature>
<comment type="subcellular location">
    <subcellularLocation>
        <location evidence="1 4">Nucleus</location>
    </subcellularLocation>
</comment>
<dbReference type="InterPro" id="IPR018122">
    <property type="entry name" value="TF_fork_head_CS_1"/>
</dbReference>
<dbReference type="PANTHER" id="PTHR46262:SF2">
    <property type="entry name" value="FORKHEAD BOX PROTEIN BINIOU"/>
    <property type="match status" value="1"/>
</dbReference>
<feature type="compositionally biased region" description="Low complexity" evidence="5">
    <location>
        <begin position="12"/>
        <end position="30"/>
    </location>
</feature>
<dbReference type="InterPro" id="IPR036388">
    <property type="entry name" value="WH-like_DNA-bd_sf"/>
</dbReference>
<protein>
    <submittedName>
        <fullName evidence="7">Forkhead box protein F1-B</fullName>
    </submittedName>
</protein>
<dbReference type="GO" id="GO:0001710">
    <property type="term" value="P:mesodermal cell fate commitment"/>
    <property type="evidence" value="ECO:0007669"/>
    <property type="project" value="UniProtKB-ARBA"/>
</dbReference>
<feature type="region of interest" description="Disordered" evidence="5">
    <location>
        <begin position="112"/>
        <end position="152"/>
    </location>
</feature>
<evidence type="ECO:0000256" key="4">
    <source>
        <dbReference type="PROSITE-ProRule" id="PRU00089"/>
    </source>
</evidence>
<dbReference type="CDD" id="cd20020">
    <property type="entry name" value="FH_FOXF"/>
    <property type="match status" value="1"/>
</dbReference>
<feature type="compositionally biased region" description="Low complexity" evidence="5">
    <location>
        <begin position="133"/>
        <end position="150"/>
    </location>
</feature>
<feature type="region of interest" description="Disordered" evidence="5">
    <location>
        <begin position="1"/>
        <end position="35"/>
    </location>
</feature>
<feature type="compositionally biased region" description="Gly residues" evidence="5">
    <location>
        <begin position="480"/>
        <end position="495"/>
    </location>
</feature>
<dbReference type="PRINTS" id="PR00053">
    <property type="entry name" value="FORKHEAD"/>
</dbReference>
<evidence type="ECO:0000256" key="5">
    <source>
        <dbReference type="SAM" id="MobiDB-lite"/>
    </source>
</evidence>
<dbReference type="EMBL" id="JAHWGI010001033">
    <property type="protein sequence ID" value="KAK3921306.1"/>
    <property type="molecule type" value="Genomic_DNA"/>
</dbReference>
<dbReference type="SMART" id="SM00339">
    <property type="entry name" value="FH"/>
    <property type="match status" value="1"/>
</dbReference>
<keyword evidence="3 4" id="KW-0539">Nucleus</keyword>
<evidence type="ECO:0000259" key="6">
    <source>
        <dbReference type="PROSITE" id="PS50039"/>
    </source>
</evidence>
<dbReference type="InterPro" id="IPR036390">
    <property type="entry name" value="WH_DNA-bd_sf"/>
</dbReference>
<feature type="DNA-binding region" description="Fork-head" evidence="4">
    <location>
        <begin position="156"/>
        <end position="250"/>
    </location>
</feature>
<evidence type="ECO:0000313" key="8">
    <source>
        <dbReference type="Proteomes" id="UP001219518"/>
    </source>
</evidence>
<keyword evidence="2 4" id="KW-0238">DNA-binding</keyword>
<name>A0AAE1LIC7_9NEOP</name>
<dbReference type="InterPro" id="IPR051770">
    <property type="entry name" value="Forkhead_box_regulator"/>
</dbReference>
<feature type="region of interest" description="Disordered" evidence="5">
    <location>
        <begin position="55"/>
        <end position="90"/>
    </location>
</feature>
<feature type="domain" description="Fork-head" evidence="6">
    <location>
        <begin position="156"/>
        <end position="250"/>
    </location>
</feature>
<comment type="caution">
    <text evidence="7">The sequence shown here is derived from an EMBL/GenBank/DDBJ whole genome shotgun (WGS) entry which is preliminary data.</text>
</comment>
<dbReference type="GO" id="GO:0005634">
    <property type="term" value="C:nucleus"/>
    <property type="evidence" value="ECO:0007669"/>
    <property type="project" value="UniProtKB-SubCell"/>
</dbReference>
<gene>
    <name evidence="7" type="ORF">KUF71_010521</name>
</gene>
<dbReference type="AlphaFoldDB" id="A0AAE1LIC7"/>
<evidence type="ECO:0000256" key="3">
    <source>
        <dbReference type="ARBA" id="ARBA00023242"/>
    </source>
</evidence>
<dbReference type="Pfam" id="PF00250">
    <property type="entry name" value="Forkhead"/>
    <property type="match status" value="1"/>
</dbReference>
<dbReference type="Proteomes" id="UP001219518">
    <property type="component" value="Unassembled WGS sequence"/>
</dbReference>
<evidence type="ECO:0000313" key="7">
    <source>
        <dbReference type="EMBL" id="KAK3921306.1"/>
    </source>
</evidence>
<feature type="compositionally biased region" description="Pro residues" evidence="5">
    <location>
        <begin position="394"/>
        <end position="410"/>
    </location>
</feature>
<feature type="region of interest" description="Disordered" evidence="5">
    <location>
        <begin position="457"/>
        <end position="495"/>
    </location>
</feature>
<reference evidence="7" key="2">
    <citation type="journal article" date="2023" name="BMC Genomics">
        <title>Pest status, molecular evolution, and epigenetic factors derived from the genome assembly of Frankliniella fusca, a thysanopteran phytovirus vector.</title>
        <authorList>
            <person name="Catto M.A."/>
            <person name="Labadie P.E."/>
            <person name="Jacobson A.L."/>
            <person name="Kennedy G.G."/>
            <person name="Srinivasan R."/>
            <person name="Hunt B.G."/>
        </authorList>
    </citation>
    <scope>NUCLEOTIDE SEQUENCE</scope>
    <source>
        <strain evidence="7">PL_HMW_Pooled</strain>
    </source>
</reference>
<evidence type="ECO:0000256" key="2">
    <source>
        <dbReference type="ARBA" id="ARBA00023125"/>
    </source>
</evidence>
<keyword evidence="8" id="KW-1185">Reference proteome</keyword>
<dbReference type="FunFam" id="1.10.10.10:FF:000071">
    <property type="entry name" value="Forkhead box F1"/>
    <property type="match status" value="1"/>
</dbReference>
<proteinExistence type="predicted"/>
<evidence type="ECO:0000256" key="1">
    <source>
        <dbReference type="ARBA" id="ARBA00004123"/>
    </source>
</evidence>
<dbReference type="InterPro" id="IPR001766">
    <property type="entry name" value="Fork_head_dom"/>
</dbReference>
<dbReference type="SUPFAM" id="SSF46785">
    <property type="entry name" value="Winged helix' DNA-binding domain"/>
    <property type="match status" value="1"/>
</dbReference>
<dbReference type="GO" id="GO:0000981">
    <property type="term" value="F:DNA-binding transcription factor activity, RNA polymerase II-specific"/>
    <property type="evidence" value="ECO:0007669"/>
    <property type="project" value="TreeGrafter"/>
</dbReference>
<dbReference type="GO" id="GO:0009887">
    <property type="term" value="P:animal organ morphogenesis"/>
    <property type="evidence" value="ECO:0007669"/>
    <property type="project" value="TreeGrafter"/>
</dbReference>
<dbReference type="PROSITE" id="PS00657">
    <property type="entry name" value="FORK_HEAD_1"/>
    <property type="match status" value="1"/>
</dbReference>